<reference evidence="3" key="1">
    <citation type="journal article" date="2020" name="Stud. Mycol.">
        <title>101 Dothideomycetes genomes: a test case for predicting lifestyles and emergence of pathogens.</title>
        <authorList>
            <person name="Haridas S."/>
            <person name="Albert R."/>
            <person name="Binder M."/>
            <person name="Bloem J."/>
            <person name="Labutti K."/>
            <person name="Salamov A."/>
            <person name="Andreopoulos B."/>
            <person name="Baker S."/>
            <person name="Barry K."/>
            <person name="Bills G."/>
            <person name="Bluhm B."/>
            <person name="Cannon C."/>
            <person name="Castanera R."/>
            <person name="Culley D."/>
            <person name="Daum C."/>
            <person name="Ezra D."/>
            <person name="Gonzalez J."/>
            <person name="Henrissat B."/>
            <person name="Kuo A."/>
            <person name="Liang C."/>
            <person name="Lipzen A."/>
            <person name="Lutzoni F."/>
            <person name="Magnuson J."/>
            <person name="Mondo S."/>
            <person name="Nolan M."/>
            <person name="Ohm R."/>
            <person name="Pangilinan J."/>
            <person name="Park H.-J."/>
            <person name="Ramirez L."/>
            <person name="Alfaro M."/>
            <person name="Sun H."/>
            <person name="Tritt A."/>
            <person name="Yoshinaga Y."/>
            <person name="Zwiers L.-H."/>
            <person name="Turgeon B."/>
            <person name="Goodwin S."/>
            <person name="Spatafora J."/>
            <person name="Crous P."/>
            <person name="Grigoriev I."/>
        </authorList>
    </citation>
    <scope>NUCLEOTIDE SEQUENCE</scope>
    <source>
        <strain evidence="3">CBS 262.69</strain>
    </source>
</reference>
<dbReference type="PANTHER" id="PTHR10622:SF12">
    <property type="entry name" value="HET DOMAIN-CONTAINING PROTEIN"/>
    <property type="match status" value="1"/>
</dbReference>
<dbReference type="Pfam" id="PF26640">
    <property type="entry name" value="DUF8212"/>
    <property type="match status" value="1"/>
</dbReference>
<accession>A0A6G1I058</accession>
<evidence type="ECO:0000313" key="3">
    <source>
        <dbReference type="EMBL" id="KAF2401365.1"/>
    </source>
</evidence>
<sequence length="511" mass="59609">MTCEFTFEEFVDDEEAPPYAILSHTWEAEEMSYQEMLHSTYNIKIRAKAGFRKVKKCARMAFENGYKYIWVDTISIDKTSSSELTEAINSMYRWYRGAKVCYAYLADISPDTPVSEMGRSRWFTRGWTLQELIAPRRLEFLSNDWSRISSKHSLCRPLSRITGIRPSILIGRDPSIASIAERMSWASRRQTKRPEDRAYCLLGIFDVHMPMLYGEGAEKAFLRLQEEIMKSSDDHSIFAWTVPGASRGCYRGLLARSPEEFRESFRVKRVDNHSYGDEFSVTNKGLRIKLRLRRVDDEEGLYLATLNCHNQYDMPMGIYLKKITTKGREFARVMVNTIEEVDRDISPTSDTRVIFIRQKITIPPHHPVDRLHGIAFPNISSLEMECQANAEWDSEERCLRFLEGADGWCAAFTFERRIPMSSSIVRQKYAVVIGYSCGQLWGEEFDKDEVPDWKERYLDGPLTLKGSQLLFPTWTWPELLNMKATRTLKADCDVLQYLFDFEWDFDHQLDY</sequence>
<evidence type="ECO:0000259" key="1">
    <source>
        <dbReference type="Pfam" id="PF06985"/>
    </source>
</evidence>
<protein>
    <submittedName>
        <fullName evidence="3">HET-domain-containing protein</fullName>
    </submittedName>
</protein>
<evidence type="ECO:0000259" key="2">
    <source>
        <dbReference type="Pfam" id="PF26640"/>
    </source>
</evidence>
<name>A0A6G1I058_9PEZI</name>
<gene>
    <name evidence="3" type="ORF">EJ06DRAFT_521189</name>
</gene>
<dbReference type="Pfam" id="PF06985">
    <property type="entry name" value="HET"/>
    <property type="match status" value="1"/>
</dbReference>
<dbReference type="AlphaFoldDB" id="A0A6G1I058"/>
<dbReference type="InterPro" id="IPR058525">
    <property type="entry name" value="DUF8212"/>
</dbReference>
<dbReference type="PANTHER" id="PTHR10622">
    <property type="entry name" value="HET DOMAIN-CONTAINING PROTEIN"/>
    <property type="match status" value="1"/>
</dbReference>
<organism evidence="3 4">
    <name type="scientific">Trichodelitschia bisporula</name>
    <dbReference type="NCBI Taxonomy" id="703511"/>
    <lineage>
        <taxon>Eukaryota</taxon>
        <taxon>Fungi</taxon>
        <taxon>Dikarya</taxon>
        <taxon>Ascomycota</taxon>
        <taxon>Pezizomycotina</taxon>
        <taxon>Dothideomycetes</taxon>
        <taxon>Dothideomycetes incertae sedis</taxon>
        <taxon>Phaeotrichales</taxon>
        <taxon>Phaeotrichaceae</taxon>
        <taxon>Trichodelitschia</taxon>
    </lineage>
</organism>
<feature type="domain" description="Heterokaryon incompatibility" evidence="1">
    <location>
        <begin position="19"/>
        <end position="111"/>
    </location>
</feature>
<dbReference type="OrthoDB" id="20872at2759"/>
<feature type="domain" description="DUF8212" evidence="2">
    <location>
        <begin position="219"/>
        <end position="241"/>
    </location>
</feature>
<dbReference type="Proteomes" id="UP000799640">
    <property type="component" value="Unassembled WGS sequence"/>
</dbReference>
<proteinExistence type="predicted"/>
<keyword evidence="4" id="KW-1185">Reference proteome</keyword>
<dbReference type="InterPro" id="IPR010730">
    <property type="entry name" value="HET"/>
</dbReference>
<dbReference type="EMBL" id="ML996693">
    <property type="protein sequence ID" value="KAF2401365.1"/>
    <property type="molecule type" value="Genomic_DNA"/>
</dbReference>
<evidence type="ECO:0000313" key="4">
    <source>
        <dbReference type="Proteomes" id="UP000799640"/>
    </source>
</evidence>